<accession>A0A6J4NS09</accession>
<evidence type="ECO:0000313" key="7">
    <source>
        <dbReference type="EMBL" id="CAA9395653.1"/>
    </source>
</evidence>
<dbReference type="PIRSF" id="PIRSF000303">
    <property type="entry name" value="Glutathion_perox"/>
    <property type="match status" value="1"/>
</dbReference>
<organism evidence="7">
    <name type="scientific">uncultured Nocardioides sp</name>
    <dbReference type="NCBI Taxonomy" id="198441"/>
    <lineage>
        <taxon>Bacteria</taxon>
        <taxon>Bacillati</taxon>
        <taxon>Actinomycetota</taxon>
        <taxon>Actinomycetes</taxon>
        <taxon>Propionibacteriales</taxon>
        <taxon>Nocardioidaceae</taxon>
        <taxon>Nocardioides</taxon>
        <taxon>environmental samples</taxon>
    </lineage>
</organism>
<name>A0A6J4NS09_9ACTN</name>
<dbReference type="GO" id="GO:0034599">
    <property type="term" value="P:cellular response to oxidative stress"/>
    <property type="evidence" value="ECO:0007669"/>
    <property type="project" value="TreeGrafter"/>
</dbReference>
<gene>
    <name evidence="7" type="ORF">AVDCRST_MAG06-1878</name>
</gene>
<dbReference type="RefSeq" id="WP_295658536.1">
    <property type="nucleotide sequence ID" value="NZ_CADCUP010000126.1"/>
</dbReference>
<dbReference type="InterPro" id="IPR029759">
    <property type="entry name" value="GPX_AS"/>
</dbReference>
<dbReference type="FunFam" id="3.40.30.10:FF:000010">
    <property type="entry name" value="Glutathione peroxidase"/>
    <property type="match status" value="1"/>
</dbReference>
<dbReference type="PANTHER" id="PTHR11592">
    <property type="entry name" value="GLUTATHIONE PEROXIDASE"/>
    <property type="match status" value="1"/>
</dbReference>
<evidence type="ECO:0000256" key="3">
    <source>
        <dbReference type="ARBA" id="ARBA00023002"/>
    </source>
</evidence>
<comment type="similarity">
    <text evidence="1 5">Belongs to the glutathione peroxidase family.</text>
</comment>
<keyword evidence="3 5" id="KW-0560">Oxidoreductase</keyword>
<dbReference type="GO" id="GO:0004601">
    <property type="term" value="F:peroxidase activity"/>
    <property type="evidence" value="ECO:0007669"/>
    <property type="project" value="UniProtKB-KW"/>
</dbReference>
<evidence type="ECO:0000256" key="5">
    <source>
        <dbReference type="RuleBase" id="RU000499"/>
    </source>
</evidence>
<dbReference type="InterPro" id="IPR000889">
    <property type="entry name" value="Glutathione_peroxidase"/>
</dbReference>
<dbReference type="SUPFAM" id="SSF52833">
    <property type="entry name" value="Thioredoxin-like"/>
    <property type="match status" value="1"/>
</dbReference>
<dbReference type="InterPro" id="IPR013766">
    <property type="entry name" value="Thioredoxin_domain"/>
</dbReference>
<dbReference type="PANTHER" id="PTHR11592:SF78">
    <property type="entry name" value="GLUTATHIONE PEROXIDASE"/>
    <property type="match status" value="1"/>
</dbReference>
<dbReference type="Pfam" id="PF00255">
    <property type="entry name" value="GSHPx"/>
    <property type="match status" value="1"/>
</dbReference>
<dbReference type="InterPro" id="IPR036249">
    <property type="entry name" value="Thioredoxin-like_sf"/>
</dbReference>
<evidence type="ECO:0000256" key="4">
    <source>
        <dbReference type="PIRSR" id="PIRSR000303-1"/>
    </source>
</evidence>
<protein>
    <recommendedName>
        <fullName evidence="5">Glutathione peroxidase</fullName>
    </recommendedName>
</protein>
<dbReference type="EMBL" id="CADCUP010000126">
    <property type="protein sequence ID" value="CAA9395653.1"/>
    <property type="molecule type" value="Genomic_DNA"/>
</dbReference>
<dbReference type="PRINTS" id="PR01011">
    <property type="entry name" value="GLUTPROXDASE"/>
</dbReference>
<evidence type="ECO:0000256" key="1">
    <source>
        <dbReference type="ARBA" id="ARBA00006926"/>
    </source>
</evidence>
<sequence>MTSLASFTATAIDGRAVDLSEHADKVVLVVNTASQCGFTPQYEGLQQLQATYADRGFTVLGFPCDQFGHQEPGTDDEIATFCTGSFGVTFPMFAKIDVNGDDAHPLYQWLREERGGLLGDKIKWNFTKFLVGRDGQVIKRYAPTTEPADIAGDLEKALAAEGLA</sequence>
<evidence type="ECO:0000259" key="6">
    <source>
        <dbReference type="PROSITE" id="PS51352"/>
    </source>
</evidence>
<keyword evidence="2 5" id="KW-0575">Peroxidase</keyword>
<reference evidence="7" key="1">
    <citation type="submission" date="2020-02" db="EMBL/GenBank/DDBJ databases">
        <authorList>
            <person name="Meier V. D."/>
        </authorList>
    </citation>
    <scope>NUCLEOTIDE SEQUENCE</scope>
    <source>
        <strain evidence="7">AVDCRST_MAG06</strain>
    </source>
</reference>
<evidence type="ECO:0000256" key="2">
    <source>
        <dbReference type="ARBA" id="ARBA00022559"/>
    </source>
</evidence>
<dbReference type="CDD" id="cd00340">
    <property type="entry name" value="GSH_Peroxidase"/>
    <property type="match status" value="1"/>
</dbReference>
<dbReference type="PROSITE" id="PS51352">
    <property type="entry name" value="THIOREDOXIN_2"/>
    <property type="match status" value="1"/>
</dbReference>
<dbReference type="PROSITE" id="PS00460">
    <property type="entry name" value="GLUTATHIONE_PEROXID_1"/>
    <property type="match status" value="1"/>
</dbReference>
<dbReference type="PROSITE" id="PS51355">
    <property type="entry name" value="GLUTATHIONE_PEROXID_3"/>
    <property type="match status" value="1"/>
</dbReference>
<feature type="active site" evidence="4">
    <location>
        <position position="36"/>
    </location>
</feature>
<dbReference type="Gene3D" id="3.40.30.10">
    <property type="entry name" value="Glutaredoxin"/>
    <property type="match status" value="1"/>
</dbReference>
<dbReference type="AlphaFoldDB" id="A0A6J4NS09"/>
<proteinExistence type="inferred from homology"/>
<feature type="domain" description="Thioredoxin" evidence="6">
    <location>
        <begin position="1"/>
        <end position="159"/>
    </location>
</feature>